<reference evidence="2 3" key="1">
    <citation type="submission" date="2020-06" db="EMBL/GenBank/DDBJ databases">
        <title>Schlegella sp. ID0723 isolated from air conditioner.</title>
        <authorList>
            <person name="Kim D.Y."/>
            <person name="Kim D.-U."/>
        </authorList>
    </citation>
    <scope>NUCLEOTIDE SEQUENCE [LARGE SCALE GENOMIC DNA]</scope>
    <source>
        <strain evidence="2 3">ID0723</strain>
    </source>
</reference>
<dbReference type="InterPro" id="IPR021333">
    <property type="entry name" value="DUF2946"/>
</dbReference>
<gene>
    <name evidence="2" type="ORF">HQN59_16640</name>
</gene>
<comment type="caution">
    <text evidence="2">The sequence shown here is derived from an EMBL/GenBank/DDBJ whole genome shotgun (WGS) entry which is preliminary data.</text>
</comment>
<evidence type="ECO:0000313" key="2">
    <source>
        <dbReference type="EMBL" id="NUZ07393.1"/>
    </source>
</evidence>
<evidence type="ECO:0000313" key="3">
    <source>
        <dbReference type="Proteomes" id="UP000529637"/>
    </source>
</evidence>
<evidence type="ECO:0000256" key="1">
    <source>
        <dbReference type="SAM" id="SignalP"/>
    </source>
</evidence>
<protein>
    <submittedName>
        <fullName evidence="2">DUF2946 family protein</fullName>
    </submittedName>
</protein>
<name>A0A7Y6NQB6_9BURK</name>
<feature type="signal peptide" evidence="1">
    <location>
        <begin position="1"/>
        <end position="34"/>
    </location>
</feature>
<accession>A0A7Y6NQB6</accession>
<keyword evidence="1" id="KW-0732">Signal</keyword>
<keyword evidence="3" id="KW-1185">Reference proteome</keyword>
<dbReference type="RefSeq" id="WP_176070253.1">
    <property type="nucleotide sequence ID" value="NZ_JABWMJ010000008.1"/>
</dbReference>
<dbReference type="Pfam" id="PF11162">
    <property type="entry name" value="DUF2946"/>
    <property type="match status" value="1"/>
</dbReference>
<organism evidence="2 3">
    <name type="scientific">Piscinibacter koreensis</name>
    <dbReference type="NCBI Taxonomy" id="2742824"/>
    <lineage>
        <taxon>Bacteria</taxon>
        <taxon>Pseudomonadati</taxon>
        <taxon>Pseudomonadota</taxon>
        <taxon>Betaproteobacteria</taxon>
        <taxon>Burkholderiales</taxon>
        <taxon>Sphaerotilaceae</taxon>
        <taxon>Piscinibacter</taxon>
    </lineage>
</organism>
<sequence>MRLASCRRRWARWLALLALVASTFAPSLSRFVIAATLSGGDWVEVCTPQGMRIVSASSRSGAADAAASSGSRGGWMIAGDVCPYCGTGVPMPAPPPAAGARPLPVSLRSFALPPLDARVAQARPLTAAAPRGPPTWS</sequence>
<dbReference type="Proteomes" id="UP000529637">
    <property type="component" value="Unassembled WGS sequence"/>
</dbReference>
<proteinExistence type="predicted"/>
<dbReference type="AlphaFoldDB" id="A0A7Y6NQB6"/>
<dbReference type="EMBL" id="JABWMJ010000008">
    <property type="protein sequence ID" value="NUZ07393.1"/>
    <property type="molecule type" value="Genomic_DNA"/>
</dbReference>
<feature type="chain" id="PRO_5030955388" evidence="1">
    <location>
        <begin position="35"/>
        <end position="137"/>
    </location>
</feature>